<protein>
    <submittedName>
        <fullName evidence="7">MFS transporter</fullName>
    </submittedName>
</protein>
<dbReference type="Pfam" id="PF07690">
    <property type="entry name" value="MFS_1"/>
    <property type="match status" value="1"/>
</dbReference>
<evidence type="ECO:0000259" key="6">
    <source>
        <dbReference type="PROSITE" id="PS50850"/>
    </source>
</evidence>
<feature type="domain" description="Major facilitator superfamily (MFS) profile" evidence="6">
    <location>
        <begin position="29"/>
        <end position="445"/>
    </location>
</feature>
<gene>
    <name evidence="7" type="ORF">FBR43_00080</name>
</gene>
<dbReference type="PANTHER" id="PTHR23508">
    <property type="entry name" value="CARBOXYLIC ACID TRANSPORTER PROTEIN HOMOLOG"/>
    <property type="match status" value="1"/>
</dbReference>
<feature type="transmembrane region" description="Helical" evidence="5">
    <location>
        <begin position="29"/>
        <end position="54"/>
    </location>
</feature>
<accession>A0A4U1L8M4</accession>
<dbReference type="GO" id="GO:0046943">
    <property type="term" value="F:carboxylic acid transmembrane transporter activity"/>
    <property type="evidence" value="ECO:0007669"/>
    <property type="project" value="TreeGrafter"/>
</dbReference>
<evidence type="ECO:0000313" key="7">
    <source>
        <dbReference type="EMBL" id="TKD53332.1"/>
    </source>
</evidence>
<dbReference type="OrthoDB" id="9800416at2"/>
<feature type="transmembrane region" description="Helical" evidence="5">
    <location>
        <begin position="420"/>
        <end position="440"/>
    </location>
</feature>
<feature type="transmembrane region" description="Helical" evidence="5">
    <location>
        <begin position="181"/>
        <end position="203"/>
    </location>
</feature>
<keyword evidence="4 5" id="KW-0472">Membrane</keyword>
<dbReference type="Proteomes" id="UP000309138">
    <property type="component" value="Unassembled WGS sequence"/>
</dbReference>
<evidence type="ECO:0000256" key="5">
    <source>
        <dbReference type="SAM" id="Phobius"/>
    </source>
</evidence>
<dbReference type="PANTHER" id="PTHR23508:SF10">
    <property type="entry name" value="CARBOXYLIC ACID TRANSPORTER PROTEIN HOMOLOG"/>
    <property type="match status" value="1"/>
</dbReference>
<keyword evidence="2 5" id="KW-0812">Transmembrane</keyword>
<feature type="transmembrane region" description="Helical" evidence="5">
    <location>
        <begin position="266"/>
        <end position="283"/>
    </location>
</feature>
<name>A0A4U1L8M4_9SPHN</name>
<feature type="transmembrane region" description="Helical" evidence="5">
    <location>
        <begin position="303"/>
        <end position="320"/>
    </location>
</feature>
<evidence type="ECO:0000256" key="2">
    <source>
        <dbReference type="ARBA" id="ARBA00022692"/>
    </source>
</evidence>
<proteinExistence type="predicted"/>
<dbReference type="InterPro" id="IPR036259">
    <property type="entry name" value="MFS_trans_sf"/>
</dbReference>
<dbReference type="InterPro" id="IPR020846">
    <property type="entry name" value="MFS_dom"/>
</dbReference>
<keyword evidence="3 5" id="KW-1133">Transmembrane helix</keyword>
<dbReference type="InterPro" id="IPR005829">
    <property type="entry name" value="Sugar_transporter_CS"/>
</dbReference>
<dbReference type="InterPro" id="IPR011701">
    <property type="entry name" value="MFS"/>
</dbReference>
<sequence>MHEAARSPVDIDVAEVIERQRPNGFVIRLILLSWTVTFFDGFDMLLISFVAPYIREEYGADAVTLGQLFACGTFGAMLGGIAFGWLGDRFGRRPMIIASVAAFGLSSIAIALVGSMSALMVARFVNGITLGGLMPLAWALNIEYVPTRFRATVVTVIMLGYTLGGVIAGPVTVWMAPSMGWQSVFLFSGLATLLLVALLLATLPESARYLAVKNRSPERIAKALNAIEPGLGARASDRFGVPDETPAESAHAFRLSDLFKGHLRQITLLIWLAYIGTSMAIFFKSSWGPILFEEVGFTRTQAAMITSASSVAGAVAGLVLMRFTDRFGPIAIAVYPVVAIPLLLLMGLADIGLAAFAALTLVSMAMISGTHVGMHSISGIFYPSAIRANGAGWATSIAKIGSISAPLIGGYLLATSIAPRLLFVLLAATPALSAVALLLLGRQQRRMRAAPDAALPPIPAIPPAAAGQSS</sequence>
<reference evidence="7 8" key="1">
    <citation type="submission" date="2019-04" db="EMBL/GenBank/DDBJ databases">
        <authorList>
            <person name="Yang Y."/>
            <person name="Wei D."/>
        </authorList>
    </citation>
    <scope>NUCLEOTIDE SEQUENCE [LARGE SCALE GENOMIC DNA]</scope>
    <source>
        <strain evidence="7 8">L-1-4w-11</strain>
    </source>
</reference>
<dbReference type="PROSITE" id="PS00217">
    <property type="entry name" value="SUGAR_TRANSPORT_2"/>
    <property type="match status" value="1"/>
</dbReference>
<comment type="caution">
    <text evidence="7">The sequence shown here is derived from an EMBL/GenBank/DDBJ whole genome shotgun (WGS) entry which is preliminary data.</text>
</comment>
<dbReference type="AlphaFoldDB" id="A0A4U1L8M4"/>
<feature type="transmembrane region" description="Helical" evidence="5">
    <location>
        <begin position="152"/>
        <end position="175"/>
    </location>
</feature>
<feature type="transmembrane region" description="Helical" evidence="5">
    <location>
        <begin position="95"/>
        <end position="114"/>
    </location>
</feature>
<keyword evidence="8" id="KW-1185">Reference proteome</keyword>
<evidence type="ECO:0000256" key="1">
    <source>
        <dbReference type="ARBA" id="ARBA00004141"/>
    </source>
</evidence>
<dbReference type="EMBL" id="SWKR01000001">
    <property type="protein sequence ID" value="TKD53332.1"/>
    <property type="molecule type" value="Genomic_DNA"/>
</dbReference>
<evidence type="ECO:0000256" key="4">
    <source>
        <dbReference type="ARBA" id="ARBA00023136"/>
    </source>
</evidence>
<feature type="transmembrane region" description="Helical" evidence="5">
    <location>
        <begin position="66"/>
        <end position="86"/>
    </location>
</feature>
<feature type="transmembrane region" description="Helical" evidence="5">
    <location>
        <begin position="393"/>
        <end position="414"/>
    </location>
</feature>
<organism evidence="7 8">
    <name type="scientific">Sphingomonas baiyangensis</name>
    <dbReference type="NCBI Taxonomy" id="2572576"/>
    <lineage>
        <taxon>Bacteria</taxon>
        <taxon>Pseudomonadati</taxon>
        <taxon>Pseudomonadota</taxon>
        <taxon>Alphaproteobacteria</taxon>
        <taxon>Sphingomonadales</taxon>
        <taxon>Sphingomonadaceae</taxon>
        <taxon>Sphingomonas</taxon>
    </lineage>
</organism>
<dbReference type="Gene3D" id="1.20.1250.20">
    <property type="entry name" value="MFS general substrate transporter like domains"/>
    <property type="match status" value="1"/>
</dbReference>
<dbReference type="SUPFAM" id="SSF103473">
    <property type="entry name" value="MFS general substrate transporter"/>
    <property type="match status" value="1"/>
</dbReference>
<evidence type="ECO:0000256" key="3">
    <source>
        <dbReference type="ARBA" id="ARBA00022989"/>
    </source>
</evidence>
<feature type="transmembrane region" description="Helical" evidence="5">
    <location>
        <begin position="351"/>
        <end position="372"/>
    </location>
</feature>
<dbReference type="PROSITE" id="PS50850">
    <property type="entry name" value="MFS"/>
    <property type="match status" value="1"/>
</dbReference>
<feature type="transmembrane region" description="Helical" evidence="5">
    <location>
        <begin position="327"/>
        <end position="345"/>
    </location>
</feature>
<evidence type="ECO:0000313" key="8">
    <source>
        <dbReference type="Proteomes" id="UP000309138"/>
    </source>
</evidence>
<comment type="subcellular location">
    <subcellularLocation>
        <location evidence="1">Membrane</location>
        <topology evidence="1">Multi-pass membrane protein</topology>
    </subcellularLocation>
</comment>
<feature type="transmembrane region" description="Helical" evidence="5">
    <location>
        <begin position="120"/>
        <end position="140"/>
    </location>
</feature>
<dbReference type="GO" id="GO:0005886">
    <property type="term" value="C:plasma membrane"/>
    <property type="evidence" value="ECO:0007669"/>
    <property type="project" value="TreeGrafter"/>
</dbReference>